<keyword evidence="2" id="KW-0732">Signal</keyword>
<dbReference type="InterPro" id="IPR015889">
    <property type="entry name" value="Intradiol_dOase_core"/>
</dbReference>
<protein>
    <recommendedName>
        <fullName evidence="3">Intradiol ring-cleavage dioxygenases domain-containing protein</fullName>
    </recommendedName>
</protein>
<feature type="compositionally biased region" description="Gly residues" evidence="1">
    <location>
        <begin position="348"/>
        <end position="362"/>
    </location>
</feature>
<keyword evidence="5" id="KW-1185">Reference proteome</keyword>
<feature type="domain" description="Intradiol ring-cleavage dioxygenases" evidence="3">
    <location>
        <begin position="125"/>
        <end position="221"/>
    </location>
</feature>
<dbReference type="Gene3D" id="2.60.130.10">
    <property type="entry name" value="Aromatic compound dioxygenase"/>
    <property type="match status" value="1"/>
</dbReference>
<organism evidence="4 5">
    <name type="scientific">Zasmidium cellare</name>
    <name type="common">Wine cellar mold</name>
    <name type="synonym">Racodium cellare</name>
    <dbReference type="NCBI Taxonomy" id="395010"/>
    <lineage>
        <taxon>Eukaryota</taxon>
        <taxon>Fungi</taxon>
        <taxon>Dikarya</taxon>
        <taxon>Ascomycota</taxon>
        <taxon>Pezizomycotina</taxon>
        <taxon>Dothideomycetes</taxon>
        <taxon>Dothideomycetidae</taxon>
        <taxon>Mycosphaerellales</taxon>
        <taxon>Mycosphaerellaceae</taxon>
        <taxon>Zasmidium</taxon>
    </lineage>
</organism>
<evidence type="ECO:0000259" key="3">
    <source>
        <dbReference type="Pfam" id="PF00775"/>
    </source>
</evidence>
<dbReference type="CDD" id="cd03457">
    <property type="entry name" value="intradiol_dioxygenase_like"/>
    <property type="match status" value="1"/>
</dbReference>
<dbReference type="SUPFAM" id="SSF49482">
    <property type="entry name" value="Aromatic compound dioxygenase"/>
    <property type="match status" value="1"/>
</dbReference>
<dbReference type="EMBL" id="JAXOVC010000007">
    <property type="protein sequence ID" value="KAK4499102.1"/>
    <property type="molecule type" value="Genomic_DNA"/>
</dbReference>
<reference evidence="4 5" key="1">
    <citation type="journal article" date="2023" name="G3 (Bethesda)">
        <title>A chromosome-level genome assembly of Zasmidium syzygii isolated from banana leaves.</title>
        <authorList>
            <person name="van Westerhoven A.C."/>
            <person name="Mehrabi R."/>
            <person name="Talebi R."/>
            <person name="Steentjes M.B.F."/>
            <person name="Corcolon B."/>
            <person name="Chong P.A."/>
            <person name="Kema G.H.J."/>
            <person name="Seidl M.F."/>
        </authorList>
    </citation>
    <scope>NUCLEOTIDE SEQUENCE [LARGE SCALE GENOMIC DNA]</scope>
    <source>
        <strain evidence="4 5">P124</strain>
    </source>
</reference>
<evidence type="ECO:0000313" key="4">
    <source>
        <dbReference type="EMBL" id="KAK4499102.1"/>
    </source>
</evidence>
<evidence type="ECO:0000256" key="2">
    <source>
        <dbReference type="SAM" id="SignalP"/>
    </source>
</evidence>
<sequence length="368" mass="39230">MAPILSLLTFGLIAVNGALAHPGHDLKAEAAEKAQFMSRSPKSVRSCSNNLRRRGHLDAAMERRQQMAQEVRAKRNLLRRDFAQYNISHASDLDVTLGDDETLLFADDSSCVLQPEVTQGPYYVDGELIRTDMSEDQAGIPLYLDVQLIDTSSCSPVPAVFVDAWHCNATGVYSGVSASGNGNSNDTSNIDATFLRGLQQTDVNGVVQFESIFPGHYTGRATHIHVLTHNTNSTIIRTNGTVLGSNFTTAASHVGQIFFDQDLISAVEATAPYNTNTQELTTNADDGILGEEAADMDPFMEYVYVNPEDITEGILAWITLGIDPTVDDEITSAATIYKDGGVANENSGMGGGPGGEGNGTAPGGAPPS</sequence>
<accession>A0ABR0ECC9</accession>
<dbReference type="PANTHER" id="PTHR34315">
    <property type="match status" value="1"/>
</dbReference>
<feature type="chain" id="PRO_5046970612" description="Intradiol ring-cleavage dioxygenases domain-containing protein" evidence="2">
    <location>
        <begin position="21"/>
        <end position="368"/>
    </location>
</feature>
<comment type="caution">
    <text evidence="4">The sequence shown here is derived from an EMBL/GenBank/DDBJ whole genome shotgun (WGS) entry which is preliminary data.</text>
</comment>
<dbReference type="Pfam" id="PF00775">
    <property type="entry name" value="Dioxygenase_C"/>
    <property type="match status" value="1"/>
</dbReference>
<feature type="region of interest" description="Disordered" evidence="1">
    <location>
        <begin position="341"/>
        <end position="368"/>
    </location>
</feature>
<gene>
    <name evidence="4" type="ORF">PRZ48_009614</name>
</gene>
<dbReference type="PANTHER" id="PTHR34315:SF1">
    <property type="entry name" value="INTRADIOL RING-CLEAVAGE DIOXYGENASES DOMAIN-CONTAINING PROTEIN-RELATED"/>
    <property type="match status" value="1"/>
</dbReference>
<name>A0ABR0ECC9_ZASCE</name>
<evidence type="ECO:0000256" key="1">
    <source>
        <dbReference type="SAM" id="MobiDB-lite"/>
    </source>
</evidence>
<dbReference type="Proteomes" id="UP001305779">
    <property type="component" value="Unassembled WGS sequence"/>
</dbReference>
<proteinExistence type="predicted"/>
<evidence type="ECO:0000313" key="5">
    <source>
        <dbReference type="Proteomes" id="UP001305779"/>
    </source>
</evidence>
<feature type="signal peptide" evidence="2">
    <location>
        <begin position="1"/>
        <end position="20"/>
    </location>
</feature>
<dbReference type="InterPro" id="IPR000627">
    <property type="entry name" value="Intradiol_dOase_C"/>
</dbReference>